<reference evidence="2 3" key="2">
    <citation type="submission" date="2018-11" db="EMBL/GenBank/DDBJ databases">
        <authorList>
            <consortium name="Pathogen Informatics"/>
        </authorList>
    </citation>
    <scope>NUCLEOTIDE SEQUENCE [LARGE SCALE GENOMIC DNA]</scope>
</reference>
<dbReference type="InterPro" id="IPR019137">
    <property type="entry name" value="Nck-associated_protein-1"/>
</dbReference>
<reference evidence="4" key="1">
    <citation type="submission" date="2016-04" db="UniProtKB">
        <authorList>
            <consortium name="WormBaseParasite"/>
        </authorList>
    </citation>
    <scope>IDENTIFICATION</scope>
</reference>
<dbReference type="PANTHER" id="PTHR12093:SF10">
    <property type="entry name" value="MEMBRANE-ASSOCIATED PROTEIN HEM"/>
    <property type="match status" value="1"/>
</dbReference>
<dbReference type="Proteomes" id="UP000267096">
    <property type="component" value="Unassembled WGS sequence"/>
</dbReference>
<dbReference type="GO" id="GO:0031209">
    <property type="term" value="C:SCAR complex"/>
    <property type="evidence" value="ECO:0007669"/>
    <property type="project" value="TreeGrafter"/>
</dbReference>
<keyword evidence="3" id="KW-1185">Reference proteome</keyword>
<dbReference type="GO" id="GO:0030031">
    <property type="term" value="P:cell projection assembly"/>
    <property type="evidence" value="ECO:0007669"/>
    <property type="project" value="TreeGrafter"/>
</dbReference>
<sequence>MAFRVDAPQMKIAEKLIILNDRAIGMLTRLYNIKKACCDPKSKPQFLSEKSLEGCIKHIVRKFPVIDARSNATSYQQANVMKQEIIKSLSLYYYTFADLLDLKDHIMQLLTTMDASQVKLDITLNYDLTAGYMNLIVNLICMMTLLSRVDDRKAVLGLFNAAFEMANGQSEPTFPRLGQMIIDYENPLKKLAEDLGPLNRLIHASLNSLASVYVRRNITAEAWRNAQMLSLIATPQQILYAAQTDTIACEYLSLDVMDRWIILGVLVCHSTLLSDSVIASLWQRALQTGLAIRLFRDEILIVHITVQSVFESIKGYHKRIQEVKDHYSIALQTSLTIHRDRRRFLRGALRELCLLIKDQPGLLGPKILFVWMALSFSRDEVVWLLRHIDVWPAGGGKKNKRVEEIVDKQLPELLFYMHELRMLVQKYSGIIQRYYSRYVTGYDAIAFTEIVQSLDGLTDDEATILSDFCADIARIDQNNVDLRGLRLDWFRFQAYVSMTRSAFSLQDNRRLAVTMNTTVFHLKMIDLLTEMLRETSDLSIYCFYARQLETQLQQCLQLPSQSRYSIAFAHICSHFASALHDLCPEEKAHINEKSLSLCNMVLDEISKETAVVVERLCEYEMHLHDQLSPTHCAKLIQEHIKPKTGKGSNSSSATRVSAMPGEESIRNCRDTLTIADKLQTALFELCSSIGSCKQIHVAEYTFAPSEYLSQQLEHQFTASLQSLVMVGDNPRRPSELLSVLYAHMAVLQNIDTDVTIDVTRLFNNVLLQQTQPLDCHSNETVTSVYTKWYLEVVLRRMSAGHILFSPHLSALIANPEYPQTFNPDEYTDTRELRALAQLLGPYGVKFMSERLIWHVACQITELNKIVNEHRDTLRIARSNFDKPDKMRELLTVLSGDNRDKKAQMASSGPMESVLQRVIIIGEILSFRQLLHQALHDVLEERLPFLLSTVHNLHESSSDHNRLVISEMCTAVGMSVEVDVALMNAIRAQTQQTQSPEEQYTTSCLLFVFIALSLPRLTLSPSNTFKASIHASPNNSQCIPLAVVTLANALFCLHGRGDIVLRMKEFLALASSGLLRLSDDGNDFEMFKSRQSVYILLEELVKRSPYLTYNLLESCFPYNLIRASYQYCYRMEVAK</sequence>
<dbReference type="WBParaSite" id="ASIM_0001083601-mRNA-1">
    <property type="protein sequence ID" value="ASIM_0001083601-mRNA-1"/>
    <property type="gene ID" value="ASIM_0001083601"/>
</dbReference>
<evidence type="ECO:0000256" key="1">
    <source>
        <dbReference type="ARBA" id="ARBA00037947"/>
    </source>
</evidence>
<comment type="similarity">
    <text evidence="1">Belongs to the HEM-1/HEM-2 family.</text>
</comment>
<dbReference type="GO" id="GO:0048812">
    <property type="term" value="P:neuron projection morphogenesis"/>
    <property type="evidence" value="ECO:0007669"/>
    <property type="project" value="TreeGrafter"/>
</dbReference>
<evidence type="ECO:0000313" key="2">
    <source>
        <dbReference type="EMBL" id="VDK42903.1"/>
    </source>
</evidence>
<dbReference type="PANTHER" id="PTHR12093">
    <property type="entry name" value="NCK-ASSOCIATED PROTEIN 1"/>
    <property type="match status" value="1"/>
</dbReference>
<proteinExistence type="inferred from homology"/>
<gene>
    <name evidence="2" type="ORF">ASIM_LOCUS10394</name>
</gene>
<dbReference type="AlphaFoldDB" id="A0A0M3JSA1"/>
<evidence type="ECO:0000313" key="4">
    <source>
        <dbReference type="WBParaSite" id="ASIM_0001083601-mRNA-1"/>
    </source>
</evidence>
<protein>
    <submittedName>
        <fullName evidence="4">Membrane-associated protein gex-3 (inferred by orthology to a C. elegans protein)</fullName>
    </submittedName>
</protein>
<dbReference type="Pfam" id="PF09735">
    <property type="entry name" value="Nckap1"/>
    <property type="match status" value="1"/>
</dbReference>
<dbReference type="EMBL" id="UYRR01030997">
    <property type="protein sequence ID" value="VDK42903.1"/>
    <property type="molecule type" value="Genomic_DNA"/>
</dbReference>
<dbReference type="GO" id="GO:0016477">
    <property type="term" value="P:cell migration"/>
    <property type="evidence" value="ECO:0007669"/>
    <property type="project" value="TreeGrafter"/>
</dbReference>
<organism evidence="4">
    <name type="scientific">Anisakis simplex</name>
    <name type="common">Herring worm</name>
    <dbReference type="NCBI Taxonomy" id="6269"/>
    <lineage>
        <taxon>Eukaryota</taxon>
        <taxon>Metazoa</taxon>
        <taxon>Ecdysozoa</taxon>
        <taxon>Nematoda</taxon>
        <taxon>Chromadorea</taxon>
        <taxon>Rhabditida</taxon>
        <taxon>Spirurina</taxon>
        <taxon>Ascaridomorpha</taxon>
        <taxon>Ascaridoidea</taxon>
        <taxon>Anisakidae</taxon>
        <taxon>Anisakis</taxon>
        <taxon>Anisakis simplex complex</taxon>
    </lineage>
</organism>
<name>A0A0M3JSA1_ANISI</name>
<dbReference type="OrthoDB" id="548214at2759"/>
<dbReference type="GO" id="GO:0030866">
    <property type="term" value="P:cortical actin cytoskeleton organization"/>
    <property type="evidence" value="ECO:0007669"/>
    <property type="project" value="TreeGrafter"/>
</dbReference>
<evidence type="ECO:0000313" key="3">
    <source>
        <dbReference type="Proteomes" id="UP000267096"/>
    </source>
</evidence>
<accession>A0A0M3JSA1</accession>